<organism evidence="1 2">
    <name type="scientific">Rangifer tarandus platyrhynchus</name>
    <name type="common">Svalbard reindeer</name>
    <dbReference type="NCBI Taxonomy" id="3082113"/>
    <lineage>
        <taxon>Eukaryota</taxon>
        <taxon>Metazoa</taxon>
        <taxon>Chordata</taxon>
        <taxon>Craniata</taxon>
        <taxon>Vertebrata</taxon>
        <taxon>Euteleostomi</taxon>
        <taxon>Mammalia</taxon>
        <taxon>Eutheria</taxon>
        <taxon>Laurasiatheria</taxon>
        <taxon>Artiodactyla</taxon>
        <taxon>Ruminantia</taxon>
        <taxon>Pecora</taxon>
        <taxon>Cervidae</taxon>
        <taxon>Odocoileinae</taxon>
        <taxon>Rangifer</taxon>
    </lineage>
</organism>
<reference evidence="1" key="2">
    <citation type="submission" date="2025-03" db="EMBL/GenBank/DDBJ databases">
        <authorList>
            <consortium name="ELIXIR-Norway"/>
            <consortium name="Elixir Norway"/>
        </authorList>
    </citation>
    <scope>NUCLEOTIDE SEQUENCE</scope>
</reference>
<proteinExistence type="predicted"/>
<accession>A0AC59ZL33</accession>
<sequence>MQELPPRRPGEAQVAPLQAVFVLSLRFEDAALSRTREELGETRGTTDYACHCGSKLVGCSESDFHVCR</sequence>
<dbReference type="Proteomes" id="UP001162501">
    <property type="component" value="Chromosome 3"/>
</dbReference>
<dbReference type="EMBL" id="OX596087">
    <property type="protein sequence ID" value="CAN0453298.1"/>
    <property type="molecule type" value="Genomic_DNA"/>
</dbReference>
<evidence type="ECO:0000313" key="2">
    <source>
        <dbReference type="Proteomes" id="UP001162501"/>
    </source>
</evidence>
<reference evidence="1" key="1">
    <citation type="submission" date="2023-05" db="EMBL/GenBank/DDBJ databases">
        <authorList>
            <consortium name="ELIXIR-Norway"/>
        </authorList>
    </citation>
    <scope>NUCLEOTIDE SEQUENCE</scope>
</reference>
<gene>
    <name evidence="1" type="ORF">MRATA1EN22A_LOCUS19764</name>
</gene>
<protein>
    <submittedName>
        <fullName evidence="1">Uncharacterized protein</fullName>
    </submittedName>
</protein>
<evidence type="ECO:0000313" key="1">
    <source>
        <dbReference type="EMBL" id="CAN0453298.1"/>
    </source>
</evidence>
<name>A0AC59ZL33_RANTA</name>